<sequence>MARQDEAAWRQAAGELAELCGIDVRHMRLPRQPLEPGFGSHVLATGYELADVFGPAGPGDGPHARDKALLARCRALYVRKAWLPRYLALNEAFLTHAGGRRLASPLSGEEMPVLGSMTVQHCQVTACLDQGRLVLLIGIGAVPVGLYHAAQGLFLCLTPMRLDIPAVLRTVLDHLTARPFAWMSWLRRAMEGGLRRAFVIGDNRPGHFLRQSLAYLDAEEERITAFARDGGVLVKVPEWCAMDPAAVLPFLAPLETLSTRAEGLTEVLLLAGFDAHRVYRFTVHRDAAWLRQRLAPMIDGARGRAGEGRRFRVMISLDAERERVSNAVEVFRFALRKLAEACAGQGSALEVVWDGWTVSGPPSARDRDVIARIEAMVAAITAGLPAPPALQRPVFGLSALEKVPELALCDLAITTLGTGAMVCSWLLQRPTIVYHNPGALSNRDYLDDGTAVDVDPRAIGAPPADDPLAIRHQRFTIALWGMEDALRRALGTRLAIRPECPHPDRPARQALPEGPDEVVRQAARDLAALCGLDPRFFRYPGRERDRAYDAGALADRCEIVDVFGPLGPGQGAHGADAALLDRIRRHYRHAAWMERYGALNAAFLPHEGGRTIPSPLSGGEASILGSLPLAQYQVTPCLDDGRLIVLIGIGYMPVGLYHPAENLFLVLTDYRLPMRQVLGTFLGHFLHHPRPWRDWLWRARATGLRRAYVIGDNRPSHFIRESLAYLDAQEEALLRFGRGGGLLVQVTDWCAMDPFAVIPALAPLDRLMLKGAVLTETLLEAGYDAHRVYRTNIQPGGDWLRRRLASRIGPDDGPVTGRRFRLAISLDAERQRVVNAVEVFRFVLARLGEACARDGSALEVVWDGWTVSGEAGPRDREVIDRIETMIAEITADLPVAIAAQYRIFGRDALAKLPELAGCDLVITTLGTGGVVASWLLRRPAIVYHVASAASNMADLDPATVVQVDQRAVGEPPPGDPLAGRHQRFTLALWGMEDALRRVMGDRLPLETGAWPGRGVDVASPA</sequence>
<accession>A0ABS4ADA2</accession>
<comment type="caution">
    <text evidence="1">The sequence shown here is derived from an EMBL/GenBank/DDBJ whole genome shotgun (WGS) entry which is preliminary data.</text>
</comment>
<proteinExistence type="predicted"/>
<evidence type="ECO:0000313" key="1">
    <source>
        <dbReference type="EMBL" id="MBP0444989.1"/>
    </source>
</evidence>
<gene>
    <name evidence="1" type="ORF">J8J14_09355</name>
</gene>
<dbReference type="EMBL" id="JAGIZB010000007">
    <property type="protein sequence ID" value="MBP0444989.1"/>
    <property type="molecule type" value="Genomic_DNA"/>
</dbReference>
<evidence type="ECO:0000313" key="2">
    <source>
        <dbReference type="Proteomes" id="UP000681594"/>
    </source>
</evidence>
<dbReference type="Proteomes" id="UP000681594">
    <property type="component" value="Unassembled WGS sequence"/>
</dbReference>
<reference evidence="1 2" key="1">
    <citation type="submission" date="2021-03" db="EMBL/GenBank/DDBJ databases">
        <authorList>
            <person name="So Y."/>
        </authorList>
    </citation>
    <scope>NUCLEOTIDE SEQUENCE [LARGE SCALE GENOMIC DNA]</scope>
    <source>
        <strain evidence="1 2">SSH11</strain>
    </source>
</reference>
<dbReference type="RefSeq" id="WP_209379233.1">
    <property type="nucleotide sequence ID" value="NZ_JAGIZB010000007.1"/>
</dbReference>
<keyword evidence="2" id="KW-1185">Reference proteome</keyword>
<organism evidence="1 2">
    <name type="scientific">Pararoseomonas baculiformis</name>
    <dbReference type="NCBI Taxonomy" id="2820812"/>
    <lineage>
        <taxon>Bacteria</taxon>
        <taxon>Pseudomonadati</taxon>
        <taxon>Pseudomonadota</taxon>
        <taxon>Alphaproteobacteria</taxon>
        <taxon>Acetobacterales</taxon>
        <taxon>Acetobacteraceae</taxon>
        <taxon>Pararoseomonas</taxon>
    </lineage>
</organism>
<protein>
    <submittedName>
        <fullName evidence="1">Uncharacterized protein</fullName>
    </submittedName>
</protein>
<name>A0ABS4ADA2_9PROT</name>